<comment type="caution">
    <text evidence="1">The sequence shown here is derived from an EMBL/GenBank/DDBJ whole genome shotgun (WGS) entry which is preliminary data.</text>
</comment>
<feature type="non-terminal residue" evidence="1">
    <location>
        <position position="1"/>
    </location>
</feature>
<dbReference type="EMBL" id="PETZ01000017">
    <property type="protein sequence ID" value="PIV45251.1"/>
    <property type="molecule type" value="Genomic_DNA"/>
</dbReference>
<evidence type="ECO:0000313" key="2">
    <source>
        <dbReference type="Proteomes" id="UP000230864"/>
    </source>
</evidence>
<name>A0A2M7D9X0_9BACT</name>
<organism evidence="1 2">
    <name type="scientific">Candidatus Nealsonbacteria bacterium CG02_land_8_20_14_3_00_37_10</name>
    <dbReference type="NCBI Taxonomy" id="1974699"/>
    <lineage>
        <taxon>Bacteria</taxon>
        <taxon>Candidatus Nealsoniibacteriota</taxon>
    </lineage>
</organism>
<dbReference type="AlphaFoldDB" id="A0A2M7D9X0"/>
<gene>
    <name evidence="1" type="ORF">COS25_00735</name>
</gene>
<proteinExistence type="predicted"/>
<accession>A0A2M7D9X0</accession>
<reference evidence="2" key="1">
    <citation type="submission" date="2017-09" db="EMBL/GenBank/DDBJ databases">
        <title>Depth-based differentiation of microbial function through sediment-hosted aquifers and enrichment of novel symbionts in the deep terrestrial subsurface.</title>
        <authorList>
            <person name="Probst A.J."/>
            <person name="Ladd B."/>
            <person name="Jarett J.K."/>
            <person name="Geller-Mcgrath D.E."/>
            <person name="Sieber C.M.K."/>
            <person name="Emerson J.B."/>
            <person name="Anantharaman K."/>
            <person name="Thomas B.C."/>
            <person name="Malmstrom R."/>
            <person name="Stieglmeier M."/>
            <person name="Klingl A."/>
            <person name="Woyke T."/>
            <person name="Ryan C.M."/>
            <person name="Banfield J.F."/>
        </authorList>
    </citation>
    <scope>NUCLEOTIDE SEQUENCE [LARGE SCALE GENOMIC DNA]</scope>
</reference>
<sequence length="98" mass="11122">SEMNSQLRQEVEEILSQDRASQLTFETLEIYERVVAGLQKARIKDIESKMGRPLKDTLLAWEAVLKECGAEVNKDVLLGIILATIYERTKSNQKGERG</sequence>
<dbReference type="Proteomes" id="UP000230864">
    <property type="component" value="Unassembled WGS sequence"/>
</dbReference>
<evidence type="ECO:0000313" key="1">
    <source>
        <dbReference type="EMBL" id="PIV45251.1"/>
    </source>
</evidence>
<protein>
    <submittedName>
        <fullName evidence="1">Uncharacterized protein</fullName>
    </submittedName>
</protein>